<organism evidence="5 6">
    <name type="scientific">Streptomyces griseoloalbus</name>
    <dbReference type="NCBI Taxonomy" id="67303"/>
    <lineage>
        <taxon>Bacteria</taxon>
        <taxon>Bacillati</taxon>
        <taxon>Actinomycetota</taxon>
        <taxon>Actinomycetes</taxon>
        <taxon>Kitasatosporales</taxon>
        <taxon>Streptomycetaceae</taxon>
        <taxon>Streptomyces</taxon>
    </lineage>
</organism>
<evidence type="ECO:0000313" key="6">
    <source>
        <dbReference type="Proteomes" id="UP000568022"/>
    </source>
</evidence>
<comment type="caution">
    <text evidence="5">The sequence shown here is derived from an EMBL/GenBank/DDBJ whole genome shotgun (WGS) entry which is preliminary data.</text>
</comment>
<keyword evidence="3" id="KW-0238">DNA-binding</keyword>
<dbReference type="InterPro" id="IPR052021">
    <property type="entry name" value="Type-I_RS_S_subunit"/>
</dbReference>
<evidence type="ECO:0000259" key="4">
    <source>
        <dbReference type="Pfam" id="PF01420"/>
    </source>
</evidence>
<evidence type="ECO:0000256" key="1">
    <source>
        <dbReference type="ARBA" id="ARBA00010923"/>
    </source>
</evidence>
<dbReference type="Proteomes" id="UP000568022">
    <property type="component" value="Unassembled WGS sequence"/>
</dbReference>
<feature type="domain" description="Type I restriction modification DNA specificity" evidence="4">
    <location>
        <begin position="101"/>
        <end position="254"/>
    </location>
</feature>
<evidence type="ECO:0000256" key="2">
    <source>
        <dbReference type="ARBA" id="ARBA00022747"/>
    </source>
</evidence>
<accession>A0A7W8BS33</accession>
<dbReference type="SUPFAM" id="SSF116734">
    <property type="entry name" value="DNA methylase specificity domain"/>
    <property type="match status" value="2"/>
</dbReference>
<dbReference type="PANTHER" id="PTHR30408:SF13">
    <property type="entry name" value="TYPE I RESTRICTION ENZYME HINDI SPECIFICITY SUBUNIT"/>
    <property type="match status" value="1"/>
</dbReference>
<keyword evidence="2" id="KW-0680">Restriction system</keyword>
<reference evidence="5 6" key="1">
    <citation type="submission" date="2020-08" db="EMBL/GenBank/DDBJ databases">
        <title>Genomic Encyclopedia of Type Strains, Phase III (KMG-III): the genomes of soil and plant-associated and newly described type strains.</title>
        <authorList>
            <person name="Whitman W."/>
        </authorList>
    </citation>
    <scope>NUCLEOTIDE SEQUENCE [LARGE SCALE GENOMIC DNA]</scope>
    <source>
        <strain evidence="5 6">CECT 3226</strain>
    </source>
</reference>
<evidence type="ECO:0000256" key="3">
    <source>
        <dbReference type="ARBA" id="ARBA00023125"/>
    </source>
</evidence>
<gene>
    <name evidence="5" type="ORF">FHS32_005316</name>
</gene>
<comment type="similarity">
    <text evidence="1">Belongs to the type-I restriction system S methylase family.</text>
</comment>
<sequence>MGLLRPKLDQVDPKFLLYNYLGPEFQHEIATRAIHGATVDRIPLAELPKWRMRLPSLPEQRAIAEVLGALDDKIVVNERIAETATELAEALYIRESSSAQGWVSVTLSETARWLSGGTPKTSEPSYWGGDIPWISAASLKTPWIDNSDRKVTPEGAENGTRLVPEGSIIFVVRGMSLTSEFRIGLTQREVAFGQDCKALIPHAEINPATLFLAIKSMTPEILGYVDLAGHGTGRLATDRIANLSVKLPDDSTAHDFAQSVVPLIERASATKRENRTLAALRNTLLPQLVTGKLRIKDAERVVEDAV</sequence>
<proteinExistence type="inferred from homology"/>
<dbReference type="AlphaFoldDB" id="A0A7W8BS33"/>
<evidence type="ECO:0000313" key="5">
    <source>
        <dbReference type="EMBL" id="MBB5128541.1"/>
    </source>
</evidence>
<keyword evidence="5" id="KW-0378">Hydrolase</keyword>
<dbReference type="PANTHER" id="PTHR30408">
    <property type="entry name" value="TYPE-1 RESTRICTION ENZYME ECOKI SPECIFICITY PROTEIN"/>
    <property type="match status" value="1"/>
</dbReference>
<dbReference type="InterPro" id="IPR000055">
    <property type="entry name" value="Restrct_endonuc_typeI_TRD"/>
</dbReference>
<name>A0A7W8BS33_9ACTN</name>
<keyword evidence="6" id="KW-1185">Reference proteome</keyword>
<dbReference type="EMBL" id="JACHJE010000013">
    <property type="protein sequence ID" value="MBB5128541.1"/>
    <property type="molecule type" value="Genomic_DNA"/>
</dbReference>
<dbReference type="GO" id="GO:0003677">
    <property type="term" value="F:DNA binding"/>
    <property type="evidence" value="ECO:0007669"/>
    <property type="project" value="UniProtKB-KW"/>
</dbReference>
<dbReference type="Gene3D" id="3.90.220.20">
    <property type="entry name" value="DNA methylase specificity domains"/>
    <property type="match status" value="2"/>
</dbReference>
<dbReference type="CDD" id="cd17249">
    <property type="entry name" value="RMtype1_S_EcoR124I-TRD2-CR2_like"/>
    <property type="match status" value="1"/>
</dbReference>
<protein>
    <submittedName>
        <fullName evidence="5">Type I restriction enzyme S subunit</fullName>
        <ecNumber evidence="5">3.1.21.3</ecNumber>
    </submittedName>
</protein>
<dbReference type="GO" id="GO:0009307">
    <property type="term" value="P:DNA restriction-modification system"/>
    <property type="evidence" value="ECO:0007669"/>
    <property type="project" value="UniProtKB-KW"/>
</dbReference>
<dbReference type="EC" id="3.1.21.3" evidence="5"/>
<dbReference type="Pfam" id="PF01420">
    <property type="entry name" value="Methylase_S"/>
    <property type="match status" value="1"/>
</dbReference>
<dbReference type="InterPro" id="IPR044946">
    <property type="entry name" value="Restrct_endonuc_typeI_TRD_sf"/>
</dbReference>
<dbReference type="GO" id="GO:0009035">
    <property type="term" value="F:type I site-specific deoxyribonuclease activity"/>
    <property type="evidence" value="ECO:0007669"/>
    <property type="project" value="UniProtKB-EC"/>
</dbReference>